<comment type="subunit">
    <text evidence="5">Part of the 50S ribosomal subunit.</text>
</comment>
<keyword evidence="5" id="KW-0699">rRNA-binding</keyword>
<gene>
    <name evidence="5" type="primary">rplX</name>
    <name evidence="9" type="ORF">AUJ44_00045</name>
</gene>
<dbReference type="InterPro" id="IPR008991">
    <property type="entry name" value="Translation_prot_SH3-like_sf"/>
</dbReference>
<evidence type="ECO:0000256" key="7">
    <source>
        <dbReference type="SAM" id="MobiDB-lite"/>
    </source>
</evidence>
<dbReference type="NCBIfam" id="TIGR01079">
    <property type="entry name" value="rplX_bact"/>
    <property type="match status" value="1"/>
</dbReference>
<accession>A0A1J4VEB9</accession>
<dbReference type="InterPro" id="IPR003256">
    <property type="entry name" value="Ribosomal_uL24"/>
</dbReference>
<dbReference type="SUPFAM" id="SSF50104">
    <property type="entry name" value="Translation proteins SH3-like domain"/>
    <property type="match status" value="1"/>
</dbReference>
<sequence length="99" mass="10895">MKIKKGDTVVVISGKDKGKKGKVSKALPREDRVIIDGVNIKKKHMRPRKGGEKGQILEISTPIHVSNVALEGKMRKVSKTKSSTPEPVSKVKKPTKKKN</sequence>
<comment type="function">
    <text evidence="5">One of the proteins that surrounds the polypeptide exit tunnel on the outside of the subunit.</text>
</comment>
<protein>
    <recommendedName>
        <fullName evidence="4 5">Large ribosomal subunit protein uL24</fullName>
    </recommendedName>
</protein>
<dbReference type="Gene3D" id="2.30.30.30">
    <property type="match status" value="1"/>
</dbReference>
<dbReference type="InterPro" id="IPR041988">
    <property type="entry name" value="Ribosomal_uL24_KOW"/>
</dbReference>
<dbReference type="GO" id="GO:0006412">
    <property type="term" value="P:translation"/>
    <property type="evidence" value="ECO:0007669"/>
    <property type="project" value="UniProtKB-UniRule"/>
</dbReference>
<evidence type="ECO:0000256" key="6">
    <source>
        <dbReference type="RuleBase" id="RU003477"/>
    </source>
</evidence>
<evidence type="ECO:0000313" key="10">
    <source>
        <dbReference type="Proteomes" id="UP000183206"/>
    </source>
</evidence>
<comment type="caution">
    <text evidence="9">The sequence shown here is derived from an EMBL/GenBank/DDBJ whole genome shotgun (WGS) entry which is preliminary data.</text>
</comment>
<evidence type="ECO:0000256" key="3">
    <source>
        <dbReference type="ARBA" id="ARBA00023274"/>
    </source>
</evidence>
<dbReference type="Pfam" id="PF17136">
    <property type="entry name" value="ribosomal_L24"/>
    <property type="match status" value="1"/>
</dbReference>
<evidence type="ECO:0000313" key="9">
    <source>
        <dbReference type="EMBL" id="OIO33617.1"/>
    </source>
</evidence>
<evidence type="ECO:0000256" key="2">
    <source>
        <dbReference type="ARBA" id="ARBA00022980"/>
    </source>
</evidence>
<dbReference type="PROSITE" id="PS01108">
    <property type="entry name" value="RIBOSOMAL_L24"/>
    <property type="match status" value="1"/>
</dbReference>
<dbReference type="HAMAP" id="MF_01326_B">
    <property type="entry name" value="Ribosomal_uL24_B"/>
    <property type="match status" value="1"/>
</dbReference>
<dbReference type="CDD" id="cd06089">
    <property type="entry name" value="KOW_RPL26"/>
    <property type="match status" value="1"/>
</dbReference>
<dbReference type="Pfam" id="PF00467">
    <property type="entry name" value="KOW"/>
    <property type="match status" value="1"/>
</dbReference>
<dbReference type="PANTHER" id="PTHR12903">
    <property type="entry name" value="MITOCHONDRIAL RIBOSOMAL PROTEIN L24"/>
    <property type="match status" value="1"/>
</dbReference>
<evidence type="ECO:0000256" key="5">
    <source>
        <dbReference type="HAMAP-Rule" id="MF_01326"/>
    </source>
</evidence>
<reference evidence="9 10" key="1">
    <citation type="journal article" date="2016" name="Environ. Microbiol.">
        <title>Genomic resolution of a cold subsurface aquifer community provides metabolic insights for novel microbes adapted to high CO concentrations.</title>
        <authorList>
            <person name="Probst A.J."/>
            <person name="Castelle C.J."/>
            <person name="Singh A."/>
            <person name="Brown C.T."/>
            <person name="Anantharaman K."/>
            <person name="Sharon I."/>
            <person name="Hug L.A."/>
            <person name="Burstein D."/>
            <person name="Emerson J.B."/>
            <person name="Thomas B.C."/>
            <person name="Banfield J.F."/>
        </authorList>
    </citation>
    <scope>NUCLEOTIDE SEQUENCE [LARGE SCALE GENOMIC DNA]</scope>
    <source>
        <strain evidence="9">CG1_02_47_685</strain>
    </source>
</reference>
<keyword evidence="2 5" id="KW-0689">Ribosomal protein</keyword>
<feature type="region of interest" description="Disordered" evidence="7">
    <location>
        <begin position="70"/>
        <end position="99"/>
    </location>
</feature>
<comment type="similarity">
    <text evidence="1 5 6">Belongs to the universal ribosomal protein uL24 family.</text>
</comment>
<dbReference type="GO" id="GO:0003735">
    <property type="term" value="F:structural constituent of ribosome"/>
    <property type="evidence" value="ECO:0007669"/>
    <property type="project" value="InterPro"/>
</dbReference>
<dbReference type="GO" id="GO:1990904">
    <property type="term" value="C:ribonucleoprotein complex"/>
    <property type="evidence" value="ECO:0007669"/>
    <property type="project" value="UniProtKB-KW"/>
</dbReference>
<evidence type="ECO:0000259" key="8">
    <source>
        <dbReference type="SMART" id="SM00739"/>
    </source>
</evidence>
<dbReference type="AlphaFoldDB" id="A0A1J4VEB9"/>
<dbReference type="Proteomes" id="UP000183206">
    <property type="component" value="Unassembled WGS sequence"/>
</dbReference>
<keyword evidence="3 5" id="KW-0687">Ribonucleoprotein</keyword>
<dbReference type="InterPro" id="IPR057264">
    <property type="entry name" value="Ribosomal_uL24_C"/>
</dbReference>
<name>A0A1J4VEB9_9BACT</name>
<organism evidence="9 10">
    <name type="scientific">Candidatus Nomurabacteria bacterium CG1_02_47_685</name>
    <dbReference type="NCBI Taxonomy" id="1805282"/>
    <lineage>
        <taxon>Bacteria</taxon>
        <taxon>Candidatus Nomuraibacteriota</taxon>
    </lineage>
</organism>
<dbReference type="SMART" id="SM00739">
    <property type="entry name" value="KOW"/>
    <property type="match status" value="1"/>
</dbReference>
<dbReference type="InterPro" id="IPR014722">
    <property type="entry name" value="Rib_uL2_dom2"/>
</dbReference>
<proteinExistence type="inferred from homology"/>
<dbReference type="EMBL" id="MNVO01000001">
    <property type="protein sequence ID" value="OIO33617.1"/>
    <property type="molecule type" value="Genomic_DNA"/>
</dbReference>
<feature type="compositionally biased region" description="Basic residues" evidence="7">
    <location>
        <begin position="90"/>
        <end position="99"/>
    </location>
</feature>
<feature type="domain" description="KOW" evidence="8">
    <location>
        <begin position="2"/>
        <end position="29"/>
    </location>
</feature>
<comment type="function">
    <text evidence="5">One of two assembly initiator proteins, it binds directly to the 5'-end of the 23S rRNA, where it nucleates assembly of the 50S subunit.</text>
</comment>
<dbReference type="GO" id="GO:0005840">
    <property type="term" value="C:ribosome"/>
    <property type="evidence" value="ECO:0007669"/>
    <property type="project" value="UniProtKB-KW"/>
</dbReference>
<dbReference type="InterPro" id="IPR005825">
    <property type="entry name" value="Ribosomal_uL24_CS"/>
</dbReference>
<evidence type="ECO:0000256" key="1">
    <source>
        <dbReference type="ARBA" id="ARBA00010618"/>
    </source>
</evidence>
<dbReference type="STRING" id="1805282.AUJ44_00045"/>
<evidence type="ECO:0000256" key="4">
    <source>
        <dbReference type="ARBA" id="ARBA00035206"/>
    </source>
</evidence>
<dbReference type="InterPro" id="IPR005824">
    <property type="entry name" value="KOW"/>
</dbReference>
<dbReference type="GO" id="GO:0019843">
    <property type="term" value="F:rRNA binding"/>
    <property type="evidence" value="ECO:0007669"/>
    <property type="project" value="UniProtKB-UniRule"/>
</dbReference>
<keyword evidence="5" id="KW-0694">RNA-binding</keyword>